<accession>A0A6P6S006</accession>
<proteinExistence type="predicted"/>
<dbReference type="OrthoDB" id="1668230at2759"/>
<gene>
    <name evidence="3" type="primary">LOC34618839</name>
</gene>
<dbReference type="RefSeq" id="XP_026193443.1">
    <property type="nucleotide sequence ID" value="XM_026337658.1"/>
</dbReference>
<protein>
    <submittedName>
        <fullName evidence="3">Uncharacterized protein LOC34618839</fullName>
    </submittedName>
</protein>
<evidence type="ECO:0000313" key="2">
    <source>
        <dbReference type="Proteomes" id="UP000515125"/>
    </source>
</evidence>
<organism evidence="2 3">
    <name type="scientific">Cyclospora cayetanensis</name>
    <dbReference type="NCBI Taxonomy" id="88456"/>
    <lineage>
        <taxon>Eukaryota</taxon>
        <taxon>Sar</taxon>
        <taxon>Alveolata</taxon>
        <taxon>Apicomplexa</taxon>
        <taxon>Conoidasida</taxon>
        <taxon>Coccidia</taxon>
        <taxon>Eucoccidiorida</taxon>
        <taxon>Eimeriorina</taxon>
        <taxon>Eimeriidae</taxon>
        <taxon>Cyclospora</taxon>
    </lineage>
</organism>
<feature type="region of interest" description="Disordered" evidence="1">
    <location>
        <begin position="184"/>
        <end position="203"/>
    </location>
</feature>
<feature type="region of interest" description="Disordered" evidence="1">
    <location>
        <begin position="65"/>
        <end position="90"/>
    </location>
</feature>
<evidence type="ECO:0000256" key="1">
    <source>
        <dbReference type="SAM" id="MobiDB-lite"/>
    </source>
</evidence>
<keyword evidence="2" id="KW-1185">Reference proteome</keyword>
<feature type="compositionally biased region" description="Basic and acidic residues" evidence="1">
    <location>
        <begin position="76"/>
        <end position="90"/>
    </location>
</feature>
<evidence type="ECO:0000313" key="3">
    <source>
        <dbReference type="RefSeq" id="XP_026193443.1"/>
    </source>
</evidence>
<reference evidence="3" key="1">
    <citation type="submission" date="2025-08" db="UniProtKB">
        <authorList>
            <consortium name="RefSeq"/>
        </authorList>
    </citation>
    <scope>IDENTIFICATION</scope>
</reference>
<dbReference type="Proteomes" id="UP000515125">
    <property type="component" value="Unplaced"/>
</dbReference>
<name>A0A6P6S006_9EIME</name>
<dbReference type="GeneID" id="34618839"/>
<feature type="compositionally biased region" description="Low complexity" evidence="1">
    <location>
        <begin position="184"/>
        <end position="197"/>
    </location>
</feature>
<dbReference type="AlphaFoldDB" id="A0A6P6S006"/>
<sequence>MDRLWTAEFSLAAVTPSVSRTDATTSADAAAGPRQLYKVLKAFRLEWRATRRFVLALEPRGEVRVLGGGKGHHQGAPKEHGASENEAQKRESAGRWALGAIYGLREGQFEVRHDAPFVLREAAAAASAFRALGSLPADLHAEAIQSSSCSACRAGMAATPATTAPIAEANAAQQWLQQKAAARGAGQERAPAAASSAEEIEDENEKAEDWDAYRHQEFPEALAFHQMYRQQLMEGLTATEKHKLQVFQNLIHLRFPHADLKKRQPELFWISERHAIGRQKEQALKKKKK</sequence>